<protein>
    <recommendedName>
        <fullName evidence="4">SMODS and SLOG-associating 2TM effector domain-containing protein</fullName>
    </recommendedName>
</protein>
<comment type="caution">
    <text evidence="2">The sequence shown here is derived from an EMBL/GenBank/DDBJ whole genome shotgun (WGS) entry which is preliminary data.</text>
</comment>
<keyword evidence="1" id="KW-0472">Membrane</keyword>
<gene>
    <name evidence="2" type="ORF">G4D72_10925</name>
</gene>
<dbReference type="EMBL" id="JAAJBT010000006">
    <property type="protein sequence ID" value="NHM02618.1"/>
    <property type="molecule type" value="Genomic_DNA"/>
</dbReference>
<organism evidence="2 3">
    <name type="scientific">Flavobacterium difficile</name>
    <dbReference type="NCBI Taxonomy" id="2709659"/>
    <lineage>
        <taxon>Bacteria</taxon>
        <taxon>Pseudomonadati</taxon>
        <taxon>Bacteroidota</taxon>
        <taxon>Flavobacteriia</taxon>
        <taxon>Flavobacteriales</taxon>
        <taxon>Flavobacteriaceae</taxon>
        <taxon>Flavobacterium</taxon>
    </lineage>
</organism>
<evidence type="ECO:0000313" key="2">
    <source>
        <dbReference type="EMBL" id="NHM02618.1"/>
    </source>
</evidence>
<reference evidence="2 3" key="1">
    <citation type="submission" date="2020-02" db="EMBL/GenBank/DDBJ databases">
        <authorList>
            <person name="Chen W.-M."/>
        </authorList>
    </citation>
    <scope>NUCLEOTIDE SEQUENCE [LARGE SCALE GENOMIC DNA]</scope>
    <source>
        <strain evidence="2 3">KDG-16</strain>
    </source>
</reference>
<evidence type="ECO:0000256" key="1">
    <source>
        <dbReference type="SAM" id="Phobius"/>
    </source>
</evidence>
<sequence length="220" mass="26610">MFQQIVSQMEFKAKIYVKDESLSFYKRWSNSELLCWSSLFMIIISSQILIYNQQHSNNEIFENIFKTIPIISCFIYIYSSIIRFWEFERINGKLEGEISFEEKGIEINETLYLFSEINNLDISYGNKYGDLTNNSKIGPRYSQGLDNHISFYHDSKFFKTYFQLYSTSQYDAIQKDLFYYVIHEIFPFEKKNLDFIDKQFHHYTLYKEFIEKMKREGKLT</sequence>
<keyword evidence="1" id="KW-0812">Transmembrane</keyword>
<proteinExistence type="predicted"/>
<keyword evidence="3" id="KW-1185">Reference proteome</keyword>
<feature type="transmembrane region" description="Helical" evidence="1">
    <location>
        <begin position="64"/>
        <end position="85"/>
    </location>
</feature>
<dbReference type="RefSeq" id="WP_166077738.1">
    <property type="nucleotide sequence ID" value="NZ_JAAJBT010000006.1"/>
</dbReference>
<name>A0ABX0I5Z5_9FLAO</name>
<evidence type="ECO:0000313" key="3">
    <source>
        <dbReference type="Proteomes" id="UP000800984"/>
    </source>
</evidence>
<feature type="transmembrane region" description="Helical" evidence="1">
    <location>
        <begin position="33"/>
        <end position="52"/>
    </location>
</feature>
<keyword evidence="1" id="KW-1133">Transmembrane helix</keyword>
<dbReference type="Proteomes" id="UP000800984">
    <property type="component" value="Unassembled WGS sequence"/>
</dbReference>
<accession>A0ABX0I5Z5</accession>
<evidence type="ECO:0008006" key="4">
    <source>
        <dbReference type="Google" id="ProtNLM"/>
    </source>
</evidence>